<dbReference type="GO" id="GO:0033785">
    <property type="term" value="F:heptose 7-phosphate kinase activity"/>
    <property type="evidence" value="ECO:0007669"/>
    <property type="project" value="TreeGrafter"/>
</dbReference>
<dbReference type="InterPro" id="IPR002173">
    <property type="entry name" value="Carboh/pur_kinase_PfkB_CS"/>
</dbReference>
<dbReference type="PROSITE" id="PS00583">
    <property type="entry name" value="PFKB_KINASES_1"/>
    <property type="match status" value="1"/>
</dbReference>
<dbReference type="GO" id="GO:0005829">
    <property type="term" value="C:cytosol"/>
    <property type="evidence" value="ECO:0007669"/>
    <property type="project" value="TreeGrafter"/>
</dbReference>
<dbReference type="InterPro" id="IPR029056">
    <property type="entry name" value="Ribokinase-like"/>
</dbReference>
<reference evidence="4 5" key="1">
    <citation type="journal article" date="2011" name="J. Bacteriol.">
        <title>Complete genome sequence and updated annotation of Desulfovibrio alaskensis G20.</title>
        <authorList>
            <person name="Hauser L.J."/>
            <person name="Land M.L."/>
            <person name="Brown S.D."/>
            <person name="Larimer F."/>
            <person name="Keller K.L."/>
            <person name="Rapp-Giles B.J."/>
            <person name="Price M.N."/>
            <person name="Lin M."/>
            <person name="Bruce D.C."/>
            <person name="Detter J.C."/>
            <person name="Tapia R."/>
            <person name="Han C.S."/>
            <person name="Goodwin L.A."/>
            <person name="Cheng J.F."/>
            <person name="Pitluck S."/>
            <person name="Copeland A."/>
            <person name="Lucas S."/>
            <person name="Nolan M."/>
            <person name="Lapidus A.L."/>
            <person name="Palumbo A.V."/>
            <person name="Wall J.D."/>
        </authorList>
    </citation>
    <scope>NUCLEOTIDE SEQUENCE [LARGE SCALE GENOMIC DNA]</scope>
    <source>
        <strain evidence="5">ATCC BAA 1058 / DSM 17464 / G20</strain>
    </source>
</reference>
<evidence type="ECO:0000313" key="4">
    <source>
        <dbReference type="EMBL" id="ABB36829.1"/>
    </source>
</evidence>
<dbReference type="GO" id="GO:0033786">
    <property type="term" value="F:heptose-1-phosphate adenylyltransferase activity"/>
    <property type="evidence" value="ECO:0007669"/>
    <property type="project" value="TreeGrafter"/>
</dbReference>
<dbReference type="InterPro" id="IPR011611">
    <property type="entry name" value="PfkB_dom"/>
</dbReference>
<dbReference type="PANTHER" id="PTHR46969">
    <property type="entry name" value="BIFUNCTIONAL PROTEIN HLDE"/>
    <property type="match status" value="1"/>
</dbReference>
<evidence type="ECO:0000256" key="1">
    <source>
        <dbReference type="ARBA" id="ARBA00022679"/>
    </source>
</evidence>
<keyword evidence="2 4" id="KW-0418">Kinase</keyword>
<dbReference type="RefSeq" id="WP_011366224.1">
    <property type="nucleotide sequence ID" value="NC_007519.1"/>
</dbReference>
<dbReference type="FunFam" id="3.40.1190.20:FF:000002">
    <property type="entry name" value="Bifunctional protein HldE"/>
    <property type="match status" value="1"/>
</dbReference>
<gene>
    <name evidence="4" type="ordered locus">Dde_0028</name>
</gene>
<keyword evidence="5" id="KW-1185">Reference proteome</keyword>
<dbReference type="SUPFAM" id="SSF53613">
    <property type="entry name" value="Ribokinase-like"/>
    <property type="match status" value="1"/>
</dbReference>
<evidence type="ECO:0000259" key="3">
    <source>
        <dbReference type="Pfam" id="PF00294"/>
    </source>
</evidence>
<dbReference type="STRING" id="207559.Dde_0028"/>
<evidence type="ECO:0000313" key="5">
    <source>
        <dbReference type="Proteomes" id="UP000002710"/>
    </source>
</evidence>
<dbReference type="Pfam" id="PF00294">
    <property type="entry name" value="PfkB"/>
    <property type="match status" value="1"/>
</dbReference>
<name>Q317P7_OLEA2</name>
<dbReference type="eggNOG" id="COG2870">
    <property type="taxonomic scope" value="Bacteria"/>
</dbReference>
<protein>
    <submittedName>
        <fullName evidence="4">D-glycero-D-manno-heptose-7-phosphate 1-kinase</fullName>
    </submittedName>
</protein>
<dbReference type="KEGG" id="dde:Dde_0028"/>
<sequence length="344" mass="36971">MTYSFDTERLCAAIPALTGKRVLIVGDVMVDEYLIGDAERISPEAPVPVVGVEREQLLIGGAGNVAKNIQSLGGKPELISLCGTGSNAATLRHVLQNENLQANLIDIEGRRTTIKTRVLARQQQMVRIDREDTSPLTGTGLDRVLEAIKDRLPHHDVIILSDYGKGLVTDVFMSRLNTLLDTYAARHGVRHNVFVDPKTRNFRLYKDVFILTPNAKETSEGAGMPAGSREEILAAGKRIFELLNCSKLLTTLGASGMALFNGQDEVWHIPTTGQAVFDVTGAGDTVIATLALAQAAGISLLDSCMLANFAAGVVVGQVGAASVSPPELEEAVRRHQAPAISRWL</sequence>
<dbReference type="InterPro" id="IPR011913">
    <property type="entry name" value="RfaE_dom_I"/>
</dbReference>
<dbReference type="EMBL" id="CP000112">
    <property type="protein sequence ID" value="ABB36829.1"/>
    <property type="molecule type" value="Genomic_DNA"/>
</dbReference>
<proteinExistence type="predicted"/>
<dbReference type="Gene3D" id="3.40.1190.20">
    <property type="match status" value="1"/>
</dbReference>
<dbReference type="AlphaFoldDB" id="Q317P7"/>
<keyword evidence="1" id="KW-0808">Transferase</keyword>
<dbReference type="CDD" id="cd01172">
    <property type="entry name" value="RfaE_like"/>
    <property type="match status" value="1"/>
</dbReference>
<feature type="domain" description="Carbohydrate kinase PfkB" evidence="3">
    <location>
        <begin position="21"/>
        <end position="324"/>
    </location>
</feature>
<accession>Q317P7</accession>
<dbReference type="HOGENOM" id="CLU_021150_0_1_7"/>
<dbReference type="Proteomes" id="UP000002710">
    <property type="component" value="Chromosome"/>
</dbReference>
<dbReference type="GO" id="GO:0016773">
    <property type="term" value="F:phosphotransferase activity, alcohol group as acceptor"/>
    <property type="evidence" value="ECO:0007669"/>
    <property type="project" value="InterPro"/>
</dbReference>
<organism evidence="4 5">
    <name type="scientific">Oleidesulfovibrio alaskensis (strain ATCC BAA-1058 / DSM 17464 / G20)</name>
    <name type="common">Desulfovibrio alaskensis</name>
    <dbReference type="NCBI Taxonomy" id="207559"/>
    <lineage>
        <taxon>Bacteria</taxon>
        <taxon>Pseudomonadati</taxon>
        <taxon>Thermodesulfobacteriota</taxon>
        <taxon>Desulfovibrionia</taxon>
        <taxon>Desulfovibrionales</taxon>
        <taxon>Desulfovibrionaceae</taxon>
        <taxon>Oleidesulfovibrio</taxon>
    </lineage>
</organism>
<evidence type="ECO:0000256" key="2">
    <source>
        <dbReference type="ARBA" id="ARBA00022777"/>
    </source>
</evidence>
<dbReference type="PANTHER" id="PTHR46969:SF1">
    <property type="entry name" value="BIFUNCTIONAL PROTEIN HLDE"/>
    <property type="match status" value="1"/>
</dbReference>